<dbReference type="SUPFAM" id="SSF57701">
    <property type="entry name" value="Zn2/Cys6 DNA-binding domain"/>
    <property type="match status" value="1"/>
</dbReference>
<dbReference type="CDD" id="cd00067">
    <property type="entry name" value="GAL4"/>
    <property type="match status" value="1"/>
</dbReference>
<dbReference type="PANTHER" id="PTHR38791">
    <property type="entry name" value="ZN(II)2CYS6 TRANSCRIPTION FACTOR (EUROFUNG)-RELATED-RELATED"/>
    <property type="match status" value="1"/>
</dbReference>
<dbReference type="Pfam" id="PF11951">
    <property type="entry name" value="Fungal_trans_2"/>
    <property type="match status" value="1"/>
</dbReference>
<feature type="compositionally biased region" description="Polar residues" evidence="2">
    <location>
        <begin position="76"/>
        <end position="95"/>
    </location>
</feature>
<dbReference type="SMART" id="SM00066">
    <property type="entry name" value="GAL4"/>
    <property type="match status" value="1"/>
</dbReference>
<accession>A0A2T4AZH0</accession>
<protein>
    <recommendedName>
        <fullName evidence="3">Zn(2)-C6 fungal-type domain-containing protein</fullName>
    </recommendedName>
</protein>
<evidence type="ECO:0000256" key="1">
    <source>
        <dbReference type="ARBA" id="ARBA00023242"/>
    </source>
</evidence>
<evidence type="ECO:0000313" key="4">
    <source>
        <dbReference type="EMBL" id="PTB62463.1"/>
    </source>
</evidence>
<keyword evidence="5" id="KW-1185">Reference proteome</keyword>
<dbReference type="Proteomes" id="UP000241546">
    <property type="component" value="Unassembled WGS sequence"/>
</dbReference>
<dbReference type="PROSITE" id="PS50048">
    <property type="entry name" value="ZN2_CY6_FUNGAL_2"/>
    <property type="match status" value="1"/>
</dbReference>
<keyword evidence="1" id="KW-0539">Nucleus</keyword>
<feature type="domain" description="Zn(2)-C6 fungal-type" evidence="3">
    <location>
        <begin position="10"/>
        <end position="38"/>
    </location>
</feature>
<dbReference type="InterPro" id="IPR053175">
    <property type="entry name" value="DHMBA_Reg_Transcription_Factor"/>
</dbReference>
<evidence type="ECO:0000259" key="3">
    <source>
        <dbReference type="PROSITE" id="PS50048"/>
    </source>
</evidence>
<dbReference type="InterPro" id="IPR001138">
    <property type="entry name" value="Zn2Cys6_DnaBD"/>
</dbReference>
<dbReference type="GO" id="GO:0000981">
    <property type="term" value="F:DNA-binding transcription factor activity, RNA polymerase II-specific"/>
    <property type="evidence" value="ECO:0007669"/>
    <property type="project" value="InterPro"/>
</dbReference>
<dbReference type="InterPro" id="IPR036864">
    <property type="entry name" value="Zn2-C6_fun-type_DNA-bd_sf"/>
</dbReference>
<dbReference type="Gene3D" id="4.10.240.10">
    <property type="entry name" value="Zn(2)-C6 fungal-type DNA-binding domain"/>
    <property type="match status" value="1"/>
</dbReference>
<dbReference type="PANTHER" id="PTHR38791:SF13">
    <property type="entry name" value="ZN(2)-C6 FUNGAL-TYPE DOMAIN-CONTAINING PROTEIN"/>
    <property type="match status" value="1"/>
</dbReference>
<evidence type="ECO:0000256" key="2">
    <source>
        <dbReference type="SAM" id="MobiDB-lite"/>
    </source>
</evidence>
<dbReference type="PROSITE" id="PS00463">
    <property type="entry name" value="ZN2_CY6_FUNGAL_1"/>
    <property type="match status" value="1"/>
</dbReference>
<reference evidence="5" key="1">
    <citation type="submission" date="2016-07" db="EMBL/GenBank/DDBJ databases">
        <title>Multiple horizontal gene transfer events from other fungi enriched the ability of initially mycotrophic Trichoderma (Ascomycota) to feed on dead plant biomass.</title>
        <authorList>
            <consortium name="DOE Joint Genome Institute"/>
            <person name="Atanasova L."/>
            <person name="Chenthamara K."/>
            <person name="Zhang J."/>
            <person name="Grujic M."/>
            <person name="Henrissat B."/>
            <person name="Kuo A."/>
            <person name="Aerts A."/>
            <person name="Salamov A."/>
            <person name="Lipzen A."/>
            <person name="Labutti K."/>
            <person name="Barry K."/>
            <person name="Miao Y."/>
            <person name="Rahimi M.J."/>
            <person name="Shen Q."/>
            <person name="Grigoriev I.V."/>
            <person name="Kubicek C.P."/>
            <person name="Druzhinina I.S."/>
        </authorList>
    </citation>
    <scope>NUCLEOTIDE SEQUENCE [LARGE SCALE GENOMIC DNA]</scope>
    <source>
        <strain evidence="5">TUCIM 6016</strain>
    </source>
</reference>
<name>A0A2T4AZH0_9HYPO</name>
<sequence>MVYQGKPSRGCQMCRTRRIKCDETKPTCKQCAKSRRQCPGYRDEFDLVFRNETQATEKRAQRASKKALAQRMSKFAASSTPEPISPNGVHSSGCSNPPFGPSQHIPSMAASYGRKNQQTPWTGLYTLLQKPQMDLDGQVTCHFLSNYVLIPRFGNGRGFLEYVVPLLRAEEVAPHFKAAFDACAMASYANSQGDQLLVERALRTHSKALSAINVALNNPDTIKQDSTLAAILLLGLFENITTRNLGMLAWGPHIRAAIQLVRKRGRKQLRTKIGVALFIAVRTQMIVHTLSTAKPPLMQVEWWVNADAIRDMYASQCQRLGIRAGEIRAEVNRLMSQLPRNTESVEALQDMIRQCQALDFECIRWAETLPEDFRYRTILWQDEIPDADYYQLEVFPGRVDAYPDLWVASLWSMMRVSRIILASLVIRCVAWVSSPVDYRMAPEYATARRICVENITDIIASVPYQLGWFSTRKHLFQQASLSGFACGEDDTTKSLSGYFLTWPLACIQGQDYTTDNQRGWAKGRLTYIGKHLGVSYALMLTQLNYRTPSMLIRMDGSMANSPSVNVEKILSMKVAKPSEALSTGPMAPQLFRQQVFHGQPTVLMPQHAAISTYDDTSPEGD</sequence>
<dbReference type="InterPro" id="IPR021858">
    <property type="entry name" value="Fun_TF"/>
</dbReference>
<dbReference type="GeneID" id="36602622"/>
<dbReference type="AlphaFoldDB" id="A0A2T4AZH0"/>
<dbReference type="EMBL" id="KZ680223">
    <property type="protein sequence ID" value="PTB62463.1"/>
    <property type="molecule type" value="Genomic_DNA"/>
</dbReference>
<proteinExistence type="predicted"/>
<feature type="region of interest" description="Disordered" evidence="2">
    <location>
        <begin position="76"/>
        <end position="100"/>
    </location>
</feature>
<organism evidence="4 5">
    <name type="scientific">Trichoderma citrinoviride</name>
    <dbReference type="NCBI Taxonomy" id="58853"/>
    <lineage>
        <taxon>Eukaryota</taxon>
        <taxon>Fungi</taxon>
        <taxon>Dikarya</taxon>
        <taxon>Ascomycota</taxon>
        <taxon>Pezizomycotina</taxon>
        <taxon>Sordariomycetes</taxon>
        <taxon>Hypocreomycetidae</taxon>
        <taxon>Hypocreales</taxon>
        <taxon>Hypocreaceae</taxon>
        <taxon>Trichoderma</taxon>
    </lineage>
</organism>
<dbReference type="RefSeq" id="XP_024745783.1">
    <property type="nucleotide sequence ID" value="XM_024894504.1"/>
</dbReference>
<gene>
    <name evidence="4" type="ORF">BBK36DRAFT_1163145</name>
</gene>
<dbReference type="Pfam" id="PF00172">
    <property type="entry name" value="Zn_clus"/>
    <property type="match status" value="1"/>
</dbReference>
<dbReference type="GO" id="GO:0008270">
    <property type="term" value="F:zinc ion binding"/>
    <property type="evidence" value="ECO:0007669"/>
    <property type="project" value="InterPro"/>
</dbReference>
<evidence type="ECO:0000313" key="5">
    <source>
        <dbReference type="Proteomes" id="UP000241546"/>
    </source>
</evidence>
<dbReference type="OrthoDB" id="4314040at2759"/>